<dbReference type="PANTHER" id="PTHR34154:SF10">
    <property type="entry name" value="ASL1-LIKE GLYCOSYL HYDROLASE CATALYTIC DOMAIN-CONTAINING PROTEIN"/>
    <property type="match status" value="1"/>
</dbReference>
<sequence>KRGIAFNDPAFTRFFDTGNSKIYWMYNWASSVSPSAHATGFDFVPLLHSIRPDHTGPWLHDVDVNIRNCNWNVMSFNEPDQCGSSNGGACMQNVGVTIAGYQQWIQPLLTKYGPGLKLGSPAVTNGAAPMGLDYLKRFIAGCSGCKIDFVAIHWYDSAKNIDYFKKHIQDAYRASGNRPVWITEFGPTGTEAEKINFLHQVLPWLDNHDYVQRYAMFMATPGELIKLDGSGLSAVGEAF</sequence>
<dbReference type="EMBL" id="MU001937">
    <property type="protein sequence ID" value="KAF2793216.1"/>
    <property type="molecule type" value="Genomic_DNA"/>
</dbReference>
<name>A0A6A6X9Y7_9PLEO</name>
<feature type="non-terminal residue" evidence="2">
    <location>
        <position position="239"/>
    </location>
</feature>
<dbReference type="Gene3D" id="3.20.20.80">
    <property type="entry name" value="Glycosidases"/>
    <property type="match status" value="1"/>
</dbReference>
<evidence type="ECO:0000313" key="3">
    <source>
        <dbReference type="Proteomes" id="UP000799757"/>
    </source>
</evidence>
<reference evidence="2" key="1">
    <citation type="journal article" date="2020" name="Stud. Mycol.">
        <title>101 Dothideomycetes genomes: a test case for predicting lifestyles and emergence of pathogens.</title>
        <authorList>
            <person name="Haridas S."/>
            <person name="Albert R."/>
            <person name="Binder M."/>
            <person name="Bloem J."/>
            <person name="Labutti K."/>
            <person name="Salamov A."/>
            <person name="Andreopoulos B."/>
            <person name="Baker S."/>
            <person name="Barry K."/>
            <person name="Bills G."/>
            <person name="Bluhm B."/>
            <person name="Cannon C."/>
            <person name="Castanera R."/>
            <person name="Culley D."/>
            <person name="Daum C."/>
            <person name="Ezra D."/>
            <person name="Gonzalez J."/>
            <person name="Henrissat B."/>
            <person name="Kuo A."/>
            <person name="Liang C."/>
            <person name="Lipzen A."/>
            <person name="Lutzoni F."/>
            <person name="Magnuson J."/>
            <person name="Mondo S."/>
            <person name="Nolan M."/>
            <person name="Ohm R."/>
            <person name="Pangilinan J."/>
            <person name="Park H.-J."/>
            <person name="Ramirez L."/>
            <person name="Alfaro M."/>
            <person name="Sun H."/>
            <person name="Tritt A."/>
            <person name="Yoshinaga Y."/>
            <person name="Zwiers L.-H."/>
            <person name="Turgeon B."/>
            <person name="Goodwin S."/>
            <person name="Spatafora J."/>
            <person name="Crous P."/>
            <person name="Grigoriev I."/>
        </authorList>
    </citation>
    <scope>NUCLEOTIDE SEQUENCE</scope>
    <source>
        <strain evidence="2">CBS 109.77</strain>
    </source>
</reference>
<feature type="non-terminal residue" evidence="2">
    <location>
        <position position="1"/>
    </location>
</feature>
<protein>
    <submittedName>
        <fullName evidence="2">Glycoside hydrolase family 128 protein</fullName>
    </submittedName>
</protein>
<keyword evidence="2" id="KW-0378">Hydrolase</keyword>
<dbReference type="PANTHER" id="PTHR34154">
    <property type="entry name" value="ALKALI-SENSITIVE LINKAGE PROTEIN 1"/>
    <property type="match status" value="1"/>
</dbReference>
<dbReference type="SUPFAM" id="SSF51445">
    <property type="entry name" value="(Trans)glycosidases"/>
    <property type="match status" value="1"/>
</dbReference>
<feature type="domain" description="Asl1-like glycosyl hydrolase catalytic" evidence="1">
    <location>
        <begin position="3"/>
        <end position="239"/>
    </location>
</feature>
<accession>A0A6A6X9Y7</accession>
<keyword evidence="3" id="KW-1185">Reference proteome</keyword>
<proteinExistence type="predicted"/>
<organism evidence="2 3">
    <name type="scientific">Melanomma pulvis-pyrius CBS 109.77</name>
    <dbReference type="NCBI Taxonomy" id="1314802"/>
    <lineage>
        <taxon>Eukaryota</taxon>
        <taxon>Fungi</taxon>
        <taxon>Dikarya</taxon>
        <taxon>Ascomycota</taxon>
        <taxon>Pezizomycotina</taxon>
        <taxon>Dothideomycetes</taxon>
        <taxon>Pleosporomycetidae</taxon>
        <taxon>Pleosporales</taxon>
        <taxon>Melanommataceae</taxon>
        <taxon>Melanomma</taxon>
    </lineage>
</organism>
<dbReference type="GO" id="GO:0016787">
    <property type="term" value="F:hydrolase activity"/>
    <property type="evidence" value="ECO:0007669"/>
    <property type="project" value="UniProtKB-KW"/>
</dbReference>
<dbReference type="Proteomes" id="UP000799757">
    <property type="component" value="Unassembled WGS sequence"/>
</dbReference>
<dbReference type="OrthoDB" id="5985073at2759"/>
<dbReference type="GO" id="GO:0009277">
    <property type="term" value="C:fungal-type cell wall"/>
    <property type="evidence" value="ECO:0007669"/>
    <property type="project" value="TreeGrafter"/>
</dbReference>
<evidence type="ECO:0000259" key="1">
    <source>
        <dbReference type="Pfam" id="PF11790"/>
    </source>
</evidence>
<dbReference type="AlphaFoldDB" id="A0A6A6X9Y7"/>
<dbReference type="InterPro" id="IPR053183">
    <property type="entry name" value="ASL1"/>
</dbReference>
<gene>
    <name evidence="2" type="ORF">K505DRAFT_213274</name>
</gene>
<dbReference type="InterPro" id="IPR024655">
    <property type="entry name" value="Asl1_glyco_hydro_catalytic"/>
</dbReference>
<dbReference type="InterPro" id="IPR017853">
    <property type="entry name" value="GH"/>
</dbReference>
<dbReference type="GO" id="GO:0071966">
    <property type="term" value="P:fungal-type cell wall polysaccharide metabolic process"/>
    <property type="evidence" value="ECO:0007669"/>
    <property type="project" value="TreeGrafter"/>
</dbReference>
<dbReference type="Pfam" id="PF11790">
    <property type="entry name" value="Glyco_hydro_cc"/>
    <property type="match status" value="1"/>
</dbReference>
<evidence type="ECO:0000313" key="2">
    <source>
        <dbReference type="EMBL" id="KAF2793216.1"/>
    </source>
</evidence>